<dbReference type="AlphaFoldDB" id="C6W4T3"/>
<keyword evidence="4" id="KW-0804">Transcription</keyword>
<dbReference type="InterPro" id="IPR013324">
    <property type="entry name" value="RNA_pol_sigma_r3/r4-like"/>
</dbReference>
<dbReference type="InterPro" id="IPR013249">
    <property type="entry name" value="RNA_pol_sigma70_r4_t2"/>
</dbReference>
<dbReference type="Proteomes" id="UP000002011">
    <property type="component" value="Chromosome"/>
</dbReference>
<dbReference type="KEGG" id="dfe:Dfer_4706"/>
<dbReference type="NCBIfam" id="TIGR02937">
    <property type="entry name" value="sigma70-ECF"/>
    <property type="match status" value="1"/>
</dbReference>
<feature type="domain" description="RNA polymerase sigma-70 region 2" evidence="5">
    <location>
        <begin position="29"/>
        <end position="95"/>
    </location>
</feature>
<proteinExistence type="inferred from homology"/>
<dbReference type="CDD" id="cd06171">
    <property type="entry name" value="Sigma70_r4"/>
    <property type="match status" value="1"/>
</dbReference>
<evidence type="ECO:0000256" key="2">
    <source>
        <dbReference type="ARBA" id="ARBA00023015"/>
    </source>
</evidence>
<keyword evidence="8" id="KW-1185">Reference proteome</keyword>
<evidence type="ECO:0000256" key="3">
    <source>
        <dbReference type="ARBA" id="ARBA00023082"/>
    </source>
</evidence>
<dbReference type="eggNOG" id="COG1595">
    <property type="taxonomic scope" value="Bacteria"/>
</dbReference>
<dbReference type="Gene3D" id="1.10.1740.10">
    <property type="match status" value="1"/>
</dbReference>
<dbReference type="InterPro" id="IPR014284">
    <property type="entry name" value="RNA_pol_sigma-70_dom"/>
</dbReference>
<sequence length="199" mass="23543">MKSASSFPEDRVLWQDFLAGEVRAFERLMSDNFRLLFRYGSKFSKDRELVKDSIQDLFLILWEKRANLNPDAAVKPYLMASLRRLMHRQVASRTWVGGEVLQDEDDFFEIEFSVEETYIANEATAVRTRQLQQMLNALPRRQKEVVYLKFFQELSREQIAEVMAVSPQTVSNMLQIAIRHLKAHWKAEFVVFFLLHFLF</sequence>
<dbReference type="Pfam" id="PF04542">
    <property type="entry name" value="Sigma70_r2"/>
    <property type="match status" value="1"/>
</dbReference>
<dbReference type="Gene3D" id="1.10.10.10">
    <property type="entry name" value="Winged helix-like DNA-binding domain superfamily/Winged helix DNA-binding domain"/>
    <property type="match status" value="1"/>
</dbReference>
<dbReference type="InterPro" id="IPR013325">
    <property type="entry name" value="RNA_pol_sigma_r2"/>
</dbReference>
<dbReference type="HOGENOM" id="CLU_047691_4_2_10"/>
<dbReference type="InterPro" id="IPR039425">
    <property type="entry name" value="RNA_pol_sigma-70-like"/>
</dbReference>
<dbReference type="GO" id="GO:0006352">
    <property type="term" value="P:DNA-templated transcription initiation"/>
    <property type="evidence" value="ECO:0007669"/>
    <property type="project" value="InterPro"/>
</dbReference>
<keyword evidence="2" id="KW-0805">Transcription regulation</keyword>
<reference evidence="7 8" key="1">
    <citation type="journal article" date="2009" name="Stand. Genomic Sci.">
        <title>Complete genome sequence of Dyadobacter fermentans type strain (NS114).</title>
        <authorList>
            <person name="Lang E."/>
            <person name="Lapidus A."/>
            <person name="Chertkov O."/>
            <person name="Brettin T."/>
            <person name="Detter J.C."/>
            <person name="Han C."/>
            <person name="Copeland A."/>
            <person name="Glavina Del Rio T."/>
            <person name="Nolan M."/>
            <person name="Chen F."/>
            <person name="Lucas S."/>
            <person name="Tice H."/>
            <person name="Cheng J.F."/>
            <person name="Land M."/>
            <person name="Hauser L."/>
            <person name="Chang Y.J."/>
            <person name="Jeffries C.D."/>
            <person name="Kopitz M."/>
            <person name="Bruce D."/>
            <person name="Goodwin L."/>
            <person name="Pitluck S."/>
            <person name="Ovchinnikova G."/>
            <person name="Pati A."/>
            <person name="Ivanova N."/>
            <person name="Mavrommatis K."/>
            <person name="Chen A."/>
            <person name="Palaniappan K."/>
            <person name="Chain P."/>
            <person name="Bristow J."/>
            <person name="Eisen J.A."/>
            <person name="Markowitz V."/>
            <person name="Hugenholtz P."/>
            <person name="Goker M."/>
            <person name="Rohde M."/>
            <person name="Kyrpides N.C."/>
            <person name="Klenk H.P."/>
        </authorList>
    </citation>
    <scope>NUCLEOTIDE SEQUENCE [LARGE SCALE GENOMIC DNA]</scope>
    <source>
        <strain evidence="8">ATCC 700827 / DSM 18053 / CIP 107007 / KCTC 52180 / NS114</strain>
    </source>
</reference>
<feature type="domain" description="RNA polymerase sigma factor 70 region 4 type 2" evidence="6">
    <location>
        <begin position="129"/>
        <end position="181"/>
    </location>
</feature>
<dbReference type="SUPFAM" id="SSF88659">
    <property type="entry name" value="Sigma3 and sigma4 domains of RNA polymerase sigma factors"/>
    <property type="match status" value="1"/>
</dbReference>
<dbReference type="RefSeq" id="WP_015814148.1">
    <property type="nucleotide sequence ID" value="NC_013037.1"/>
</dbReference>
<gene>
    <name evidence="7" type="ordered locus">Dfer_4706</name>
</gene>
<keyword evidence="3" id="KW-0731">Sigma factor</keyword>
<accession>C6W4T3</accession>
<dbReference type="Pfam" id="PF08281">
    <property type="entry name" value="Sigma70_r4_2"/>
    <property type="match status" value="1"/>
</dbReference>
<dbReference type="OrthoDB" id="9150024at2"/>
<evidence type="ECO:0000313" key="7">
    <source>
        <dbReference type="EMBL" id="ACT95907.1"/>
    </source>
</evidence>
<name>C6W4T3_DYAFD</name>
<evidence type="ECO:0000259" key="6">
    <source>
        <dbReference type="Pfam" id="PF08281"/>
    </source>
</evidence>
<dbReference type="PANTHER" id="PTHR43133:SF46">
    <property type="entry name" value="RNA POLYMERASE SIGMA-70 FACTOR ECF SUBFAMILY"/>
    <property type="match status" value="1"/>
</dbReference>
<protein>
    <submittedName>
        <fullName evidence="7">Transcriptional regulator, LuxR family</fullName>
    </submittedName>
</protein>
<dbReference type="InterPro" id="IPR007627">
    <property type="entry name" value="RNA_pol_sigma70_r2"/>
</dbReference>
<dbReference type="STRING" id="471854.Dfer_4706"/>
<evidence type="ECO:0000256" key="4">
    <source>
        <dbReference type="ARBA" id="ARBA00023163"/>
    </source>
</evidence>
<comment type="similarity">
    <text evidence="1">Belongs to the sigma-70 factor family. ECF subfamily.</text>
</comment>
<dbReference type="GO" id="GO:0003677">
    <property type="term" value="F:DNA binding"/>
    <property type="evidence" value="ECO:0007669"/>
    <property type="project" value="InterPro"/>
</dbReference>
<dbReference type="InterPro" id="IPR036388">
    <property type="entry name" value="WH-like_DNA-bd_sf"/>
</dbReference>
<dbReference type="SUPFAM" id="SSF88946">
    <property type="entry name" value="Sigma2 domain of RNA polymerase sigma factors"/>
    <property type="match status" value="1"/>
</dbReference>
<evidence type="ECO:0000256" key="1">
    <source>
        <dbReference type="ARBA" id="ARBA00010641"/>
    </source>
</evidence>
<dbReference type="EMBL" id="CP001619">
    <property type="protein sequence ID" value="ACT95907.1"/>
    <property type="molecule type" value="Genomic_DNA"/>
</dbReference>
<dbReference type="PANTHER" id="PTHR43133">
    <property type="entry name" value="RNA POLYMERASE ECF-TYPE SIGMA FACTO"/>
    <property type="match status" value="1"/>
</dbReference>
<dbReference type="GO" id="GO:0016987">
    <property type="term" value="F:sigma factor activity"/>
    <property type="evidence" value="ECO:0007669"/>
    <property type="project" value="UniProtKB-KW"/>
</dbReference>
<organism evidence="7 8">
    <name type="scientific">Dyadobacter fermentans (strain ATCC 700827 / DSM 18053 / CIP 107007 / KCTC 52180 / NS114)</name>
    <dbReference type="NCBI Taxonomy" id="471854"/>
    <lineage>
        <taxon>Bacteria</taxon>
        <taxon>Pseudomonadati</taxon>
        <taxon>Bacteroidota</taxon>
        <taxon>Cytophagia</taxon>
        <taxon>Cytophagales</taxon>
        <taxon>Spirosomataceae</taxon>
        <taxon>Dyadobacter</taxon>
    </lineage>
</organism>
<evidence type="ECO:0000259" key="5">
    <source>
        <dbReference type="Pfam" id="PF04542"/>
    </source>
</evidence>
<evidence type="ECO:0000313" key="8">
    <source>
        <dbReference type="Proteomes" id="UP000002011"/>
    </source>
</evidence>